<evidence type="ECO:0000256" key="1">
    <source>
        <dbReference type="ARBA" id="ARBA00005964"/>
    </source>
</evidence>
<evidence type="ECO:0000256" key="2">
    <source>
        <dbReference type="ARBA" id="ARBA00022801"/>
    </source>
</evidence>
<evidence type="ECO:0000259" key="4">
    <source>
        <dbReference type="Pfam" id="PF00135"/>
    </source>
</evidence>
<dbReference type="EC" id="3.1.1.-" evidence="3"/>
<organism evidence="5 6">
    <name type="scientific">Cercophora newfieldiana</name>
    <dbReference type="NCBI Taxonomy" id="92897"/>
    <lineage>
        <taxon>Eukaryota</taxon>
        <taxon>Fungi</taxon>
        <taxon>Dikarya</taxon>
        <taxon>Ascomycota</taxon>
        <taxon>Pezizomycotina</taxon>
        <taxon>Sordariomycetes</taxon>
        <taxon>Sordariomycetidae</taxon>
        <taxon>Sordariales</taxon>
        <taxon>Lasiosphaeriaceae</taxon>
        <taxon>Cercophora</taxon>
    </lineage>
</organism>
<reference evidence="5" key="1">
    <citation type="submission" date="2023-06" db="EMBL/GenBank/DDBJ databases">
        <title>Genome-scale phylogeny and comparative genomics of the fungal order Sordariales.</title>
        <authorList>
            <consortium name="Lawrence Berkeley National Laboratory"/>
            <person name="Hensen N."/>
            <person name="Bonometti L."/>
            <person name="Westerberg I."/>
            <person name="Brannstrom I.O."/>
            <person name="Guillou S."/>
            <person name="Cros-Aarteil S."/>
            <person name="Calhoun S."/>
            <person name="Haridas S."/>
            <person name="Kuo A."/>
            <person name="Mondo S."/>
            <person name="Pangilinan J."/>
            <person name="Riley R."/>
            <person name="Labutti K."/>
            <person name="Andreopoulos B."/>
            <person name="Lipzen A."/>
            <person name="Chen C."/>
            <person name="Yanf M."/>
            <person name="Daum C."/>
            <person name="Ng V."/>
            <person name="Clum A."/>
            <person name="Steindorff A."/>
            <person name="Ohm R."/>
            <person name="Martin F."/>
            <person name="Silar P."/>
            <person name="Natvig D."/>
            <person name="Lalanne C."/>
            <person name="Gautier V."/>
            <person name="Ament-Velasquez S.L."/>
            <person name="Kruys A."/>
            <person name="Hutchinson M.I."/>
            <person name="Powell A.J."/>
            <person name="Barry K."/>
            <person name="Miller A.N."/>
            <person name="Grigoriev I.V."/>
            <person name="Debuchy R."/>
            <person name="Gladieux P."/>
            <person name="Thoren M.H."/>
            <person name="Johannesson H."/>
        </authorList>
    </citation>
    <scope>NUCLEOTIDE SEQUENCE</scope>
    <source>
        <strain evidence="5">SMH2532-1</strain>
    </source>
</reference>
<name>A0AA40CNE3_9PEZI</name>
<keyword evidence="3" id="KW-0732">Signal</keyword>
<dbReference type="GO" id="GO:0052689">
    <property type="term" value="F:carboxylic ester hydrolase activity"/>
    <property type="evidence" value="ECO:0007669"/>
    <property type="project" value="TreeGrafter"/>
</dbReference>
<keyword evidence="2 3" id="KW-0378">Hydrolase</keyword>
<gene>
    <name evidence="5" type="ORF">B0T16DRAFT_512482</name>
</gene>
<protein>
    <recommendedName>
        <fullName evidence="3">Carboxylic ester hydrolase</fullName>
        <ecNumber evidence="3">3.1.1.-</ecNumber>
    </recommendedName>
</protein>
<dbReference type="InterPro" id="IPR019826">
    <property type="entry name" value="Carboxylesterase_B_AS"/>
</dbReference>
<evidence type="ECO:0000313" key="5">
    <source>
        <dbReference type="EMBL" id="KAK0643309.1"/>
    </source>
</evidence>
<evidence type="ECO:0000256" key="3">
    <source>
        <dbReference type="RuleBase" id="RU361235"/>
    </source>
</evidence>
<feature type="signal peptide" evidence="3">
    <location>
        <begin position="1"/>
        <end position="19"/>
    </location>
</feature>
<dbReference type="PROSITE" id="PS51257">
    <property type="entry name" value="PROKAR_LIPOPROTEIN"/>
    <property type="match status" value="1"/>
</dbReference>
<dbReference type="Pfam" id="PF00135">
    <property type="entry name" value="COesterase"/>
    <property type="match status" value="2"/>
</dbReference>
<dbReference type="PANTHER" id="PTHR43918:SF4">
    <property type="entry name" value="CARBOXYLIC ESTER HYDROLASE"/>
    <property type="match status" value="1"/>
</dbReference>
<dbReference type="PANTHER" id="PTHR43918">
    <property type="entry name" value="ACETYLCHOLINESTERASE"/>
    <property type="match status" value="1"/>
</dbReference>
<feature type="chain" id="PRO_5041483671" description="Carboxylic ester hydrolase" evidence="3">
    <location>
        <begin position="20"/>
        <end position="532"/>
    </location>
</feature>
<proteinExistence type="inferred from homology"/>
<comment type="similarity">
    <text evidence="1 3">Belongs to the type-B carboxylesterase/lipase family.</text>
</comment>
<comment type="caution">
    <text evidence="5">The sequence shown here is derived from an EMBL/GenBank/DDBJ whole genome shotgun (WGS) entry which is preliminary data.</text>
</comment>
<feature type="domain" description="Carboxylesterase type B" evidence="4">
    <location>
        <begin position="381"/>
        <end position="491"/>
    </location>
</feature>
<dbReference type="AlphaFoldDB" id="A0AA40CNE3"/>
<dbReference type="PROSITE" id="PS00122">
    <property type="entry name" value="CARBOXYLESTERASE_B_1"/>
    <property type="match status" value="1"/>
</dbReference>
<sequence>MRALPLALTIAALFGAAQACRPTQLESGTNHDGLSVATQGGQVNGFIDPSTPGVRRFLQIPYAQPPIGELRFAPPEPALPFGEIHATEFGPSCMQFLAKTPPTIYTQFINQFNVQGLNVSSQDVSEDCLTLSVWAPACPKVAAPLPVLVFLFGGGFMMGGQNVPYQIPAKWVQRTQGHVIVTLNYRLNIFGFPDAAGLSQDKQNLGLLDQRLAVEWVRDNIAAFGGDPEHITLWGQSAGAVAAGYYQYAYQEDPIVTAIIQDSGSEMLAAGDLSSSDTTHSNFSTVAAAVGCGDLSPDQELACMRSDNVSALAIEEAIQANNRAGNKHLIIFTPIVDNKTVFANYTARSEARQVATIPAIIGTTANDGAAFIPLMMDHHINETLAAGATLAFFFCPAHLGATNRILAGVPVYRFLYAGNFSNISPMPFLGAYHEAELPMLFGTDEDFRGPSTPLQKMTSRVMQDEWVAFARAGVQGMEQVGWPRYTSTEGQGSMVREFGGMGTAVRDVQLAEMNGLCADLNKSVDKEAGKST</sequence>
<dbReference type="SUPFAM" id="SSF53474">
    <property type="entry name" value="alpha/beta-Hydrolases"/>
    <property type="match status" value="1"/>
</dbReference>
<dbReference type="InterPro" id="IPR050654">
    <property type="entry name" value="AChE-related_enzymes"/>
</dbReference>
<keyword evidence="6" id="KW-1185">Reference proteome</keyword>
<dbReference type="PROSITE" id="PS00941">
    <property type="entry name" value="CARBOXYLESTERASE_B_2"/>
    <property type="match status" value="1"/>
</dbReference>
<evidence type="ECO:0000313" key="6">
    <source>
        <dbReference type="Proteomes" id="UP001174936"/>
    </source>
</evidence>
<dbReference type="Proteomes" id="UP001174936">
    <property type="component" value="Unassembled WGS sequence"/>
</dbReference>
<dbReference type="InterPro" id="IPR002018">
    <property type="entry name" value="CarbesteraseB"/>
</dbReference>
<dbReference type="InterPro" id="IPR029058">
    <property type="entry name" value="AB_hydrolase_fold"/>
</dbReference>
<feature type="domain" description="Carboxylesterase type B" evidence="4">
    <location>
        <begin position="35"/>
        <end position="379"/>
    </location>
</feature>
<dbReference type="EMBL" id="JAULSV010000005">
    <property type="protein sequence ID" value="KAK0643309.1"/>
    <property type="molecule type" value="Genomic_DNA"/>
</dbReference>
<dbReference type="InterPro" id="IPR019819">
    <property type="entry name" value="Carboxylesterase_B_CS"/>
</dbReference>
<dbReference type="Gene3D" id="3.40.50.1820">
    <property type="entry name" value="alpha/beta hydrolase"/>
    <property type="match status" value="2"/>
</dbReference>
<accession>A0AA40CNE3</accession>